<dbReference type="AlphaFoldDB" id="A0A9Q5N1M8"/>
<evidence type="ECO:0000313" key="2">
    <source>
        <dbReference type="Proteomes" id="UP000757232"/>
    </source>
</evidence>
<gene>
    <name evidence="1" type="ORF">A7U60_g6475</name>
</gene>
<dbReference type="Gene3D" id="3.80.10.10">
    <property type="entry name" value="Ribonuclease Inhibitor"/>
    <property type="match status" value="1"/>
</dbReference>
<organism evidence="1 2">
    <name type="scientific">Sanghuangporus baumii</name>
    <name type="common">Phellinus baumii</name>
    <dbReference type="NCBI Taxonomy" id="108892"/>
    <lineage>
        <taxon>Eukaryota</taxon>
        <taxon>Fungi</taxon>
        <taxon>Dikarya</taxon>
        <taxon>Basidiomycota</taxon>
        <taxon>Agaricomycotina</taxon>
        <taxon>Agaricomycetes</taxon>
        <taxon>Hymenochaetales</taxon>
        <taxon>Hymenochaetaceae</taxon>
        <taxon>Sanghuangporus</taxon>
    </lineage>
</organism>
<evidence type="ECO:0000313" key="1">
    <source>
        <dbReference type="EMBL" id="OCB86357.1"/>
    </source>
</evidence>
<dbReference type="InterPro" id="IPR032675">
    <property type="entry name" value="LRR_dom_sf"/>
</dbReference>
<dbReference type="EMBL" id="LNZH02000202">
    <property type="protein sequence ID" value="OCB86357.1"/>
    <property type="molecule type" value="Genomic_DNA"/>
</dbReference>
<keyword evidence="2" id="KW-1185">Reference proteome</keyword>
<reference evidence="1" key="1">
    <citation type="submission" date="2016-06" db="EMBL/GenBank/DDBJ databases">
        <title>Draft Genome sequence of the fungus Inonotus baumii.</title>
        <authorList>
            <person name="Zhu H."/>
            <person name="Lin W."/>
        </authorList>
    </citation>
    <scope>NUCLEOTIDE SEQUENCE</scope>
    <source>
        <strain evidence="1">821</strain>
    </source>
</reference>
<dbReference type="OrthoDB" id="3220925at2759"/>
<sequence length="518" mass="59091">MLSRQQQAVPDTRLPFEGSLAFDRNAQEYIPFRTETDAMLASLMLAYRLASPVLAVVLALVRHPSFNPADITLSRPEDVWARVAEHSASKRPQRVSGFPSVFPSVVLHEVLDILGEERRTALHVQRDTDGPQLGPFQLSKLDRDLRNMSLVCKDWRQPAQRTLGKILILQDARRTHIVNALSCPLFGPWTTESLIFRRSIGLDDRSREELNRYAAEVWDLMAKLVERTPNVRYVSFCTDWFELPFNRLAENLAVRSLEELRLIQVGDITQLLGAICRQIKRMPRLKHLFLQYSGQGSAYTNFIPQSELDEGSPGPSLEKVTLKIGSASALSLRYINWLTCPRDGENAFRLRSLVLDLSNCYYSEHHCVEALEPCFTTLSQLCVTVSGLSDGVLERIFRSCHVLKDLTMVIQHSFDNKTSLMPDTVERVCIIFSFEQPNWALWNERMERTLTQHCPPRLRYLRIHMIAYSEVDVPFDPYASSRAIAKQKGIDVEITWSSIRNSGCTSRSCLTFPMPCIC</sequence>
<dbReference type="Proteomes" id="UP000757232">
    <property type="component" value="Unassembled WGS sequence"/>
</dbReference>
<name>A0A9Q5N1M8_SANBA</name>
<accession>A0A9Q5N1M8</accession>
<dbReference type="SUPFAM" id="SSF52047">
    <property type="entry name" value="RNI-like"/>
    <property type="match status" value="1"/>
</dbReference>
<comment type="caution">
    <text evidence="1">The sequence shown here is derived from an EMBL/GenBank/DDBJ whole genome shotgun (WGS) entry which is preliminary data.</text>
</comment>
<proteinExistence type="predicted"/>
<protein>
    <submittedName>
        <fullName evidence="1">Uncharacterized protein</fullName>
    </submittedName>
</protein>